<dbReference type="GeneID" id="37069144"/>
<feature type="transmembrane region" description="Helical" evidence="7">
    <location>
        <begin position="121"/>
        <end position="141"/>
    </location>
</feature>
<evidence type="ECO:0000256" key="7">
    <source>
        <dbReference type="SAM" id="Phobius"/>
    </source>
</evidence>
<reference evidence="9 10" key="1">
    <citation type="submission" date="2016-12" db="EMBL/GenBank/DDBJ databases">
        <title>The genomes of Aspergillus section Nigri reveals drivers in fungal speciation.</title>
        <authorList>
            <consortium name="DOE Joint Genome Institute"/>
            <person name="Vesth T.C."/>
            <person name="Nybo J."/>
            <person name="Theobald S."/>
            <person name="Brandl J."/>
            <person name="Frisvad J.C."/>
            <person name="Nielsen K.F."/>
            <person name="Lyhne E.K."/>
            <person name="Kogle M.E."/>
            <person name="Kuo A."/>
            <person name="Riley R."/>
            <person name="Clum A."/>
            <person name="Nolan M."/>
            <person name="Lipzen A."/>
            <person name="Salamov A."/>
            <person name="Henrissat B."/>
            <person name="Wiebenga A."/>
            <person name="De Vries R.P."/>
            <person name="Grigoriev I.V."/>
            <person name="Mortensen U.H."/>
            <person name="Andersen M.R."/>
            <person name="Baker S.E."/>
        </authorList>
    </citation>
    <scope>NUCLEOTIDE SEQUENCE [LARGE SCALE GENOMIC DNA]</scope>
    <source>
        <strain evidence="9 10">CBS 117.55</strain>
    </source>
</reference>
<feature type="transmembrane region" description="Helical" evidence="7">
    <location>
        <begin position="43"/>
        <end position="62"/>
    </location>
</feature>
<organism evidence="9 10">
    <name type="scientific">Aspergillus heteromorphus CBS 117.55</name>
    <dbReference type="NCBI Taxonomy" id="1448321"/>
    <lineage>
        <taxon>Eukaryota</taxon>
        <taxon>Fungi</taxon>
        <taxon>Dikarya</taxon>
        <taxon>Ascomycota</taxon>
        <taxon>Pezizomycotina</taxon>
        <taxon>Eurotiomycetes</taxon>
        <taxon>Eurotiomycetidae</taxon>
        <taxon>Eurotiales</taxon>
        <taxon>Aspergillaceae</taxon>
        <taxon>Aspergillus</taxon>
        <taxon>Aspergillus subgen. Circumdati</taxon>
    </lineage>
</organism>
<evidence type="ECO:0000256" key="5">
    <source>
        <dbReference type="ARBA" id="ARBA00038359"/>
    </source>
</evidence>
<dbReference type="InterPro" id="IPR049326">
    <property type="entry name" value="Rhodopsin_dom_fungi"/>
</dbReference>
<keyword evidence="10" id="KW-1185">Reference proteome</keyword>
<dbReference type="Pfam" id="PF20684">
    <property type="entry name" value="Fung_rhodopsin"/>
    <property type="match status" value="1"/>
</dbReference>
<dbReference type="PANTHER" id="PTHR33048">
    <property type="entry name" value="PTH11-LIKE INTEGRAL MEMBRANE PROTEIN (AFU_ORTHOLOGUE AFUA_5G11245)"/>
    <property type="match status" value="1"/>
</dbReference>
<dbReference type="PANTHER" id="PTHR33048:SF123">
    <property type="entry name" value="INTEGRAL MEMBRANE PROTEIN"/>
    <property type="match status" value="1"/>
</dbReference>
<dbReference type="VEuPathDB" id="FungiDB:BO70DRAFT_400227"/>
<feature type="compositionally biased region" description="Basic and acidic residues" evidence="6">
    <location>
        <begin position="272"/>
        <end position="283"/>
    </location>
</feature>
<comment type="caution">
    <text evidence="9">The sequence shown here is derived from an EMBL/GenBank/DDBJ whole genome shotgun (WGS) entry which is preliminary data.</text>
</comment>
<evidence type="ECO:0000313" key="9">
    <source>
        <dbReference type="EMBL" id="PWY68598.1"/>
    </source>
</evidence>
<keyword evidence="2 7" id="KW-0812">Transmembrane</keyword>
<feature type="domain" description="Rhodopsin" evidence="8">
    <location>
        <begin position="27"/>
        <end position="262"/>
    </location>
</feature>
<comment type="similarity">
    <text evidence="5">Belongs to the SAT4 family.</text>
</comment>
<evidence type="ECO:0000256" key="4">
    <source>
        <dbReference type="ARBA" id="ARBA00023136"/>
    </source>
</evidence>
<keyword evidence="4 7" id="KW-0472">Membrane</keyword>
<feature type="transmembrane region" description="Helical" evidence="7">
    <location>
        <begin position="12"/>
        <end position="31"/>
    </location>
</feature>
<evidence type="ECO:0000313" key="10">
    <source>
        <dbReference type="Proteomes" id="UP000247233"/>
    </source>
</evidence>
<evidence type="ECO:0000256" key="3">
    <source>
        <dbReference type="ARBA" id="ARBA00022989"/>
    </source>
</evidence>
<accession>A0A317V6C9</accession>
<sequence>MAIDNLQQLTYVIISVAFAIGTSSIILRLYSRWRLEFFGRDELVAVFLLCINGMQQAILYTLLHYGSGVHLRELSTYQWENIIKWFFIEDVIYMFVHWTLKQAILVSYLRLSPQRSFRNTVYGAMILNALFTIANWLLAFLQCRPLEAIFYPGEYPNAKCIGTYVVLMVPTGLNVIMDIILMILPIPTVMKLQTNAKRHATLGAICFGGLSLVTLLCRFYVQKQIVTSSDTTWVMGRMVIVTAIEIEIGMVVANLPALGTLVPNLTNSFHDSHKLPDSSKPRSDGAQNRKNGGSRISRAEPPSLEELGATLTGSEEKLLGMGSGKVNITVTTNVDVASMRVPSGVDEYIDHFDELRKPSDD</sequence>
<name>A0A317V6C9_9EURO</name>
<evidence type="ECO:0000256" key="6">
    <source>
        <dbReference type="SAM" id="MobiDB-lite"/>
    </source>
</evidence>
<evidence type="ECO:0000259" key="8">
    <source>
        <dbReference type="Pfam" id="PF20684"/>
    </source>
</evidence>
<keyword evidence="3 7" id="KW-1133">Transmembrane helix</keyword>
<dbReference type="Proteomes" id="UP000247233">
    <property type="component" value="Unassembled WGS sequence"/>
</dbReference>
<feature type="transmembrane region" description="Helical" evidence="7">
    <location>
        <begin position="199"/>
        <end position="221"/>
    </location>
</feature>
<dbReference type="InterPro" id="IPR052337">
    <property type="entry name" value="SAT4-like"/>
</dbReference>
<dbReference type="OrthoDB" id="5329176at2759"/>
<dbReference type="GO" id="GO:0016020">
    <property type="term" value="C:membrane"/>
    <property type="evidence" value="ECO:0007669"/>
    <property type="project" value="UniProtKB-SubCell"/>
</dbReference>
<evidence type="ECO:0000256" key="1">
    <source>
        <dbReference type="ARBA" id="ARBA00004141"/>
    </source>
</evidence>
<dbReference type="AlphaFoldDB" id="A0A317V6C9"/>
<dbReference type="EMBL" id="MSFL01000035">
    <property type="protein sequence ID" value="PWY68598.1"/>
    <property type="molecule type" value="Genomic_DNA"/>
</dbReference>
<comment type="subcellular location">
    <subcellularLocation>
        <location evidence="1">Membrane</location>
        <topology evidence="1">Multi-pass membrane protein</topology>
    </subcellularLocation>
</comment>
<feature type="transmembrane region" description="Helical" evidence="7">
    <location>
        <begin position="161"/>
        <end position="187"/>
    </location>
</feature>
<gene>
    <name evidence="9" type="ORF">BO70DRAFT_400227</name>
</gene>
<feature type="region of interest" description="Disordered" evidence="6">
    <location>
        <begin position="272"/>
        <end position="304"/>
    </location>
</feature>
<protein>
    <recommendedName>
        <fullName evidence="8">Rhodopsin domain-containing protein</fullName>
    </recommendedName>
</protein>
<proteinExistence type="inferred from homology"/>
<evidence type="ECO:0000256" key="2">
    <source>
        <dbReference type="ARBA" id="ARBA00022692"/>
    </source>
</evidence>
<dbReference type="RefSeq" id="XP_025395308.1">
    <property type="nucleotide sequence ID" value="XM_025546907.1"/>
</dbReference>